<keyword evidence="1" id="KW-1133">Transmembrane helix</keyword>
<accession>A0ABZ0RMU0</accession>
<keyword evidence="1" id="KW-0812">Transmembrane</keyword>
<gene>
    <name evidence="2" type="ORF">SH580_06850</name>
</gene>
<dbReference type="EMBL" id="CP138858">
    <property type="protein sequence ID" value="WPJ97427.1"/>
    <property type="molecule type" value="Genomic_DNA"/>
</dbReference>
<sequence>MILLSISVEPQILLFIGFIILVGVIAYFGHLQAKKRREAFERIASDLGFRFYPQKDSSFARRYGFLENMDDGSRRYVFNRISGEIEGQGVHVFDYHYETYSRDSKGRRSTHHHYFSIFTLSLPVSFPELNIEREGFFSKIGQALGFDDIDFESLEFSKRYKVKSRDKKFAYDFCNAQMIDYLLGQQDLIIEVDGNTLALTFRGKLSIEAIRPNINRLLKIRSLMPNYLFE</sequence>
<evidence type="ECO:0000313" key="3">
    <source>
        <dbReference type="Proteomes" id="UP001324993"/>
    </source>
</evidence>
<proteinExistence type="predicted"/>
<protein>
    <recommendedName>
        <fullName evidence="4">DUF3137 domain-containing protein</fullName>
    </recommendedName>
</protein>
<evidence type="ECO:0000313" key="2">
    <source>
        <dbReference type="EMBL" id="WPJ97427.1"/>
    </source>
</evidence>
<keyword evidence="1" id="KW-0472">Membrane</keyword>
<dbReference type="RefSeq" id="WP_319834271.1">
    <property type="nucleotide sequence ID" value="NZ_CP138858.1"/>
</dbReference>
<evidence type="ECO:0000256" key="1">
    <source>
        <dbReference type="SAM" id="Phobius"/>
    </source>
</evidence>
<keyword evidence="3" id="KW-1185">Reference proteome</keyword>
<evidence type="ECO:0008006" key="4">
    <source>
        <dbReference type="Google" id="ProtNLM"/>
    </source>
</evidence>
<name>A0ABZ0RMU0_9BACT</name>
<feature type="transmembrane region" description="Helical" evidence="1">
    <location>
        <begin position="12"/>
        <end position="29"/>
    </location>
</feature>
<organism evidence="2 3">
    <name type="scientific">Coraliomargarita algicola</name>
    <dbReference type="NCBI Taxonomy" id="3092156"/>
    <lineage>
        <taxon>Bacteria</taxon>
        <taxon>Pseudomonadati</taxon>
        <taxon>Verrucomicrobiota</taxon>
        <taxon>Opitutia</taxon>
        <taxon>Puniceicoccales</taxon>
        <taxon>Coraliomargaritaceae</taxon>
        <taxon>Coraliomargarita</taxon>
    </lineage>
</organism>
<reference evidence="2 3" key="1">
    <citation type="submission" date="2023-11" db="EMBL/GenBank/DDBJ databases">
        <title>Coraliomargarita sp. nov., isolated from marine algae.</title>
        <authorList>
            <person name="Lee J.K."/>
            <person name="Baek J.H."/>
            <person name="Kim J.M."/>
            <person name="Choi D.G."/>
            <person name="Jeon C.O."/>
        </authorList>
    </citation>
    <scope>NUCLEOTIDE SEQUENCE [LARGE SCALE GENOMIC DNA]</scope>
    <source>
        <strain evidence="2 3">J2-16</strain>
    </source>
</reference>
<dbReference type="Proteomes" id="UP001324993">
    <property type="component" value="Chromosome"/>
</dbReference>